<gene>
    <name evidence="6" type="ORF">OSCT_0940</name>
</gene>
<feature type="transmembrane region" description="Helical" evidence="5">
    <location>
        <begin position="65"/>
        <end position="85"/>
    </location>
</feature>
<proteinExistence type="predicted"/>
<dbReference type="STRING" id="765420.OSCT_0940"/>
<feature type="transmembrane region" description="Helical" evidence="5">
    <location>
        <begin position="105"/>
        <end position="127"/>
    </location>
</feature>
<evidence type="ECO:0000256" key="5">
    <source>
        <dbReference type="SAM" id="Phobius"/>
    </source>
</evidence>
<comment type="caution">
    <text evidence="6">The sequence shown here is derived from an EMBL/GenBank/DDBJ whole genome shotgun (WGS) entry which is preliminary data.</text>
</comment>
<evidence type="ECO:0000256" key="4">
    <source>
        <dbReference type="ARBA" id="ARBA00023136"/>
    </source>
</evidence>
<dbReference type="AlphaFoldDB" id="E1IC89"/>
<organism evidence="6 7">
    <name type="scientific">Oscillochloris trichoides DG-6</name>
    <dbReference type="NCBI Taxonomy" id="765420"/>
    <lineage>
        <taxon>Bacteria</taxon>
        <taxon>Bacillati</taxon>
        <taxon>Chloroflexota</taxon>
        <taxon>Chloroflexia</taxon>
        <taxon>Chloroflexales</taxon>
        <taxon>Chloroflexineae</taxon>
        <taxon>Oscillochloridaceae</taxon>
        <taxon>Oscillochloris</taxon>
    </lineage>
</organism>
<dbReference type="Proteomes" id="UP000054010">
    <property type="component" value="Unassembled WGS sequence"/>
</dbReference>
<dbReference type="eggNOG" id="ENOG502ZSE3">
    <property type="taxonomic scope" value="Bacteria"/>
</dbReference>
<dbReference type="GO" id="GO:0009403">
    <property type="term" value="P:toxin biosynthetic process"/>
    <property type="evidence" value="ECO:0007669"/>
    <property type="project" value="InterPro"/>
</dbReference>
<evidence type="ECO:0000256" key="2">
    <source>
        <dbReference type="ARBA" id="ARBA00022692"/>
    </source>
</evidence>
<keyword evidence="4 5" id="KW-0472">Membrane</keyword>
<reference evidence="6 7" key="1">
    <citation type="journal article" date="2011" name="J. Bacteriol.">
        <title>Draft genome sequence of the anoxygenic filamentous phototrophic bacterium Oscillochloris trichoides subsp. DG-6.</title>
        <authorList>
            <person name="Kuznetsov B.B."/>
            <person name="Ivanovsky R.N."/>
            <person name="Keppen O.I."/>
            <person name="Sukhacheva M.V."/>
            <person name="Bumazhkin B.K."/>
            <person name="Patutina E.O."/>
            <person name="Beletsky A.V."/>
            <person name="Mardanov A.V."/>
            <person name="Baslerov R.V."/>
            <person name="Panteleeva A.N."/>
            <person name="Kolganova T.V."/>
            <person name="Ravin N.V."/>
            <person name="Skryabin K.G."/>
        </authorList>
    </citation>
    <scope>NUCLEOTIDE SEQUENCE [LARGE SCALE GENOMIC DNA]</scope>
    <source>
        <strain evidence="6 7">DG-6</strain>
    </source>
</reference>
<name>E1IC89_9CHLR</name>
<evidence type="ECO:0000313" key="6">
    <source>
        <dbReference type="EMBL" id="EFO81206.1"/>
    </source>
</evidence>
<keyword evidence="3 5" id="KW-1133">Transmembrane helix</keyword>
<feature type="transmembrane region" description="Helical" evidence="5">
    <location>
        <begin position="28"/>
        <end position="53"/>
    </location>
</feature>
<comment type="subcellular location">
    <subcellularLocation>
        <location evidence="1">Membrane</location>
        <topology evidence="1">Multi-pass membrane protein</topology>
    </subcellularLocation>
</comment>
<dbReference type="HOGENOM" id="CLU_1459432_0_0_0"/>
<dbReference type="EMBL" id="ADVR01000022">
    <property type="protein sequence ID" value="EFO81206.1"/>
    <property type="molecule type" value="Genomic_DNA"/>
</dbReference>
<evidence type="ECO:0000313" key="7">
    <source>
        <dbReference type="Proteomes" id="UP000054010"/>
    </source>
</evidence>
<keyword evidence="7" id="KW-1185">Reference proteome</keyword>
<evidence type="ECO:0000256" key="1">
    <source>
        <dbReference type="ARBA" id="ARBA00004141"/>
    </source>
</evidence>
<dbReference type="Pfam" id="PF02674">
    <property type="entry name" value="Colicin_V"/>
    <property type="match status" value="1"/>
</dbReference>
<evidence type="ECO:0000256" key="3">
    <source>
        <dbReference type="ARBA" id="ARBA00022989"/>
    </source>
</evidence>
<sequence length="183" mass="20311">MNLIDILFLLLFVGSLIAGYFQGMIRQAILLVTLYLSLVLASLYYTSVGLWLVKTFSADRFVGQYVGFTLVLFFCFLSLSAAGLYTFRYAHLPGGLRHLDHAGGMILGMLLGTFIIGTFAAVLYNMMIVRGGARIDLPLMRWLGDSVATSFVLQYFARDLLSLVYSILDPILPQAAQIIFMAQ</sequence>
<dbReference type="GO" id="GO:0016020">
    <property type="term" value="C:membrane"/>
    <property type="evidence" value="ECO:0007669"/>
    <property type="project" value="UniProtKB-SubCell"/>
</dbReference>
<accession>E1IC89</accession>
<keyword evidence="2 5" id="KW-0812">Transmembrane</keyword>
<dbReference type="InterPro" id="IPR003825">
    <property type="entry name" value="Colicin-V_CvpA"/>
</dbReference>
<protein>
    <submittedName>
        <fullName evidence="6">Colicin V production protein</fullName>
    </submittedName>
</protein>